<evidence type="ECO:0000313" key="3">
    <source>
        <dbReference type="Proteomes" id="UP000518752"/>
    </source>
</evidence>
<proteinExistence type="predicted"/>
<keyword evidence="3" id="KW-1185">Reference proteome</keyword>
<protein>
    <recommendedName>
        <fullName evidence="4">DUF4219 domain-containing protein</fullName>
    </recommendedName>
</protein>
<accession>A0A8H5HYT0</accession>
<evidence type="ECO:0008006" key="4">
    <source>
        <dbReference type="Google" id="ProtNLM"/>
    </source>
</evidence>
<comment type="caution">
    <text evidence="2">The sequence shown here is derived from an EMBL/GenBank/DDBJ whole genome shotgun (WGS) entry which is preliminary data.</text>
</comment>
<dbReference type="EMBL" id="JAACJN010000007">
    <property type="protein sequence ID" value="KAF5392084.1"/>
    <property type="molecule type" value="Genomic_DNA"/>
</dbReference>
<sequence length="322" mass="34472">MKPIKMSSTSAITQIPMFNGANWASWEVSMKTYLRLQGVWRITSGDYPISARTTSTNAAGVSVDSTSEKVKKEIRSDAIKAQYGTTGSAGKFAIFREAILFTISDNTDPFSCLDEFQVDFSDAIQAMIILAALPPSWDSFCATMLAGTASLFLALLISSISDEYCRCQSGSASTLVARITGIKRPGNNNWNNQCQGNGKKQKNERASNNGQQTSNGASDSGQSNKHKTRRGKGKGGKGKPGIHAHALEVNAINSASANNAILVAPFATAHFTTIPAETKAAYESVAGTPRLKNIVSLLQRLILATLLIDFIPQTSATHQDSE</sequence>
<gene>
    <name evidence="2" type="ORF">D9757_003375</name>
</gene>
<dbReference type="Proteomes" id="UP000518752">
    <property type="component" value="Unassembled WGS sequence"/>
</dbReference>
<name>A0A8H5HYT0_9AGAR</name>
<feature type="compositionally biased region" description="Low complexity" evidence="1">
    <location>
        <begin position="187"/>
        <end position="198"/>
    </location>
</feature>
<feature type="compositionally biased region" description="Basic residues" evidence="1">
    <location>
        <begin position="224"/>
        <end position="242"/>
    </location>
</feature>
<feature type="compositionally biased region" description="Polar residues" evidence="1">
    <location>
        <begin position="206"/>
        <end position="223"/>
    </location>
</feature>
<evidence type="ECO:0000256" key="1">
    <source>
        <dbReference type="SAM" id="MobiDB-lite"/>
    </source>
</evidence>
<evidence type="ECO:0000313" key="2">
    <source>
        <dbReference type="EMBL" id="KAF5392084.1"/>
    </source>
</evidence>
<feature type="region of interest" description="Disordered" evidence="1">
    <location>
        <begin position="187"/>
        <end position="242"/>
    </location>
</feature>
<organism evidence="2 3">
    <name type="scientific">Collybiopsis confluens</name>
    <dbReference type="NCBI Taxonomy" id="2823264"/>
    <lineage>
        <taxon>Eukaryota</taxon>
        <taxon>Fungi</taxon>
        <taxon>Dikarya</taxon>
        <taxon>Basidiomycota</taxon>
        <taxon>Agaricomycotina</taxon>
        <taxon>Agaricomycetes</taxon>
        <taxon>Agaricomycetidae</taxon>
        <taxon>Agaricales</taxon>
        <taxon>Marasmiineae</taxon>
        <taxon>Omphalotaceae</taxon>
        <taxon>Collybiopsis</taxon>
    </lineage>
</organism>
<dbReference type="OrthoDB" id="3066115at2759"/>
<reference evidence="2 3" key="1">
    <citation type="journal article" date="2020" name="ISME J.">
        <title>Uncovering the hidden diversity of litter-decomposition mechanisms in mushroom-forming fungi.</title>
        <authorList>
            <person name="Floudas D."/>
            <person name="Bentzer J."/>
            <person name="Ahren D."/>
            <person name="Johansson T."/>
            <person name="Persson P."/>
            <person name="Tunlid A."/>
        </authorList>
    </citation>
    <scope>NUCLEOTIDE SEQUENCE [LARGE SCALE GENOMIC DNA]</scope>
    <source>
        <strain evidence="2 3">CBS 406.79</strain>
    </source>
</reference>
<dbReference type="AlphaFoldDB" id="A0A8H5HYT0"/>